<name>A0ABU6IG47_9ACTN</name>
<evidence type="ECO:0000256" key="2">
    <source>
        <dbReference type="ARBA" id="ARBA00022679"/>
    </source>
</evidence>
<dbReference type="PROSITE" id="PS01075">
    <property type="entry name" value="ACETATE_KINASE_1"/>
    <property type="match status" value="1"/>
</dbReference>
<comment type="pathway">
    <text evidence="6">Metabolic intermediate biosynthesis; acetyl-CoA biosynthesis; acetyl-CoA from acetate: step 1/2.</text>
</comment>
<keyword evidence="4 6" id="KW-0418">Kinase</keyword>
<dbReference type="RefSeq" id="WP_338209175.1">
    <property type="nucleotide sequence ID" value="NZ_JAYMFF010000003.1"/>
</dbReference>
<reference evidence="8 9" key="1">
    <citation type="submission" date="2024-01" db="EMBL/GenBank/DDBJ databases">
        <title>novel species in genus Adlercreutzia.</title>
        <authorList>
            <person name="Liu X."/>
        </authorList>
    </citation>
    <scope>NUCLEOTIDE SEQUENCE [LARGE SCALE GENOMIC DNA]</scope>
    <source>
        <strain evidence="8 9">R7</strain>
    </source>
</reference>
<keyword evidence="3 6" id="KW-0547">Nucleotide-binding</keyword>
<proteinExistence type="inferred from homology"/>
<keyword evidence="6" id="KW-0460">Magnesium</keyword>
<dbReference type="PROSITE" id="PS01076">
    <property type="entry name" value="ACETATE_KINASE_2"/>
    <property type="match status" value="1"/>
</dbReference>
<protein>
    <recommendedName>
        <fullName evidence="6">Acetate kinase</fullName>
        <ecNumber evidence="6">2.7.2.1</ecNumber>
    </recommendedName>
    <alternativeName>
        <fullName evidence="6">Acetokinase</fullName>
    </alternativeName>
</protein>
<comment type="similarity">
    <text evidence="1 6 7">Belongs to the acetokinase family.</text>
</comment>
<dbReference type="PANTHER" id="PTHR21060">
    <property type="entry name" value="ACETATE KINASE"/>
    <property type="match status" value="1"/>
</dbReference>
<evidence type="ECO:0000313" key="9">
    <source>
        <dbReference type="Proteomes" id="UP001349994"/>
    </source>
</evidence>
<gene>
    <name evidence="6" type="primary">ackA</name>
    <name evidence="8" type="ORF">VIN30_02990</name>
</gene>
<feature type="binding site" evidence="6">
    <location>
        <begin position="209"/>
        <end position="213"/>
    </location>
    <ligand>
        <name>ATP</name>
        <dbReference type="ChEBI" id="CHEBI:30616"/>
    </ligand>
</feature>
<evidence type="ECO:0000256" key="6">
    <source>
        <dbReference type="HAMAP-Rule" id="MF_00020"/>
    </source>
</evidence>
<dbReference type="PRINTS" id="PR00471">
    <property type="entry name" value="ACETATEKNASE"/>
</dbReference>
<feature type="binding site" evidence="6">
    <location>
        <position position="388"/>
    </location>
    <ligand>
        <name>Mg(2+)</name>
        <dbReference type="ChEBI" id="CHEBI:18420"/>
    </ligand>
</feature>
<evidence type="ECO:0000256" key="7">
    <source>
        <dbReference type="RuleBase" id="RU003835"/>
    </source>
</evidence>
<feature type="site" description="Transition state stabilizer" evidence="6">
    <location>
        <position position="181"/>
    </location>
</feature>
<dbReference type="Pfam" id="PF00871">
    <property type="entry name" value="Acetate_kinase"/>
    <property type="match status" value="1"/>
</dbReference>
<comment type="catalytic activity">
    <reaction evidence="6">
        <text>acetate + ATP = acetyl phosphate + ADP</text>
        <dbReference type="Rhea" id="RHEA:11352"/>
        <dbReference type="ChEBI" id="CHEBI:22191"/>
        <dbReference type="ChEBI" id="CHEBI:30089"/>
        <dbReference type="ChEBI" id="CHEBI:30616"/>
        <dbReference type="ChEBI" id="CHEBI:456216"/>
        <dbReference type="EC" id="2.7.2.1"/>
    </reaction>
</comment>
<feature type="binding site" evidence="6">
    <location>
        <begin position="284"/>
        <end position="286"/>
    </location>
    <ligand>
        <name>ATP</name>
        <dbReference type="ChEBI" id="CHEBI:30616"/>
    </ligand>
</feature>
<dbReference type="CDD" id="cd24010">
    <property type="entry name" value="ASKHA_NBD_AcK_PK"/>
    <property type="match status" value="1"/>
</dbReference>
<feature type="site" description="Transition state stabilizer" evidence="6">
    <location>
        <position position="242"/>
    </location>
</feature>
<dbReference type="PIRSF" id="PIRSF000722">
    <property type="entry name" value="Acetate_prop_kin"/>
    <property type="match status" value="1"/>
</dbReference>
<dbReference type="EC" id="2.7.2.1" evidence="6"/>
<feature type="binding site" evidence="6">
    <location>
        <position position="14"/>
    </location>
    <ligand>
        <name>ATP</name>
        <dbReference type="ChEBI" id="CHEBI:30616"/>
    </ligand>
</feature>
<accession>A0ABU6IG47</accession>
<dbReference type="NCBIfam" id="TIGR00016">
    <property type="entry name" value="ackA"/>
    <property type="match status" value="1"/>
</dbReference>
<organism evidence="8 9">
    <name type="scientific">Adlercreutzia wanghongyangiae</name>
    <dbReference type="NCBI Taxonomy" id="3111451"/>
    <lineage>
        <taxon>Bacteria</taxon>
        <taxon>Bacillati</taxon>
        <taxon>Actinomycetota</taxon>
        <taxon>Coriobacteriia</taxon>
        <taxon>Eggerthellales</taxon>
        <taxon>Eggerthellaceae</taxon>
        <taxon>Adlercreutzia</taxon>
    </lineage>
</organism>
<dbReference type="GO" id="GO:0008776">
    <property type="term" value="F:acetate kinase activity"/>
    <property type="evidence" value="ECO:0007669"/>
    <property type="project" value="UniProtKB-EC"/>
</dbReference>
<comment type="subunit">
    <text evidence="6">Homodimer.</text>
</comment>
<dbReference type="InterPro" id="IPR023865">
    <property type="entry name" value="Aliphatic_acid_kinase_CS"/>
</dbReference>
<comment type="cofactor">
    <cofactor evidence="6">
        <name>Mg(2+)</name>
        <dbReference type="ChEBI" id="CHEBI:18420"/>
    </cofactor>
    <cofactor evidence="6">
        <name>Mn(2+)</name>
        <dbReference type="ChEBI" id="CHEBI:29035"/>
    </cofactor>
    <text evidence="6">Mg(2+). Can also accept Mn(2+).</text>
</comment>
<keyword evidence="9" id="KW-1185">Reference proteome</keyword>
<sequence>MRVLVVNAGSSSLKSQLIETDGKVSLMKCLAEKVGTPEAYMNVSFAPDFRKTTYNVADLTVAQCLAKLLEVLVDDPESPISGLQQIDAIGNRIVAGGEYFTKSVVIDEPAREKLTACEELAPLHNPPADACIDMMRELMPETPQVAVFDTAFHATMPAKAYMYPLPMRYYDEYKIRRYGAHGTSHRYAAQQAANLLGRPLRDLGLITCHLGNGGSITAVNHGKSIDTSMGFTPLEGLMMGTRSGSIDPAIVTYLMRREHKSFDEMDAVLNKQSGVLGVSGVSADMRDVLRAAATGNELAELAIDMYVYRIQKAIGGYYAAMTRTDAVVMTAGIGENSAELRERIFSGLAHMGMILDHERNDVTGQIGVNRIISIDDSPIKICVVTTDEEMRIARETDNLVSQLG</sequence>
<feature type="binding site" evidence="6">
    <location>
        <position position="92"/>
    </location>
    <ligand>
        <name>substrate</name>
    </ligand>
</feature>
<dbReference type="PANTHER" id="PTHR21060:SF15">
    <property type="entry name" value="ACETATE KINASE-RELATED"/>
    <property type="match status" value="1"/>
</dbReference>
<keyword evidence="5 6" id="KW-0067">ATP-binding</keyword>
<evidence type="ECO:0000256" key="4">
    <source>
        <dbReference type="ARBA" id="ARBA00022777"/>
    </source>
</evidence>
<dbReference type="InterPro" id="IPR043129">
    <property type="entry name" value="ATPase_NBD"/>
</dbReference>
<keyword evidence="2 6" id="KW-0808">Transferase</keyword>
<dbReference type="InterPro" id="IPR004372">
    <property type="entry name" value="Ac/propionate_kinase"/>
</dbReference>
<comment type="subcellular location">
    <subcellularLocation>
        <location evidence="6">Cytoplasm</location>
    </subcellularLocation>
</comment>
<dbReference type="Proteomes" id="UP001349994">
    <property type="component" value="Unassembled WGS sequence"/>
</dbReference>
<keyword evidence="6" id="KW-0479">Metal-binding</keyword>
<comment type="caution">
    <text evidence="8">The sequence shown here is derived from an EMBL/GenBank/DDBJ whole genome shotgun (WGS) entry which is preliminary data.</text>
</comment>
<dbReference type="SUPFAM" id="SSF53067">
    <property type="entry name" value="Actin-like ATPase domain"/>
    <property type="match status" value="2"/>
</dbReference>
<keyword evidence="6" id="KW-0963">Cytoplasm</keyword>
<dbReference type="Gene3D" id="3.30.420.40">
    <property type="match status" value="2"/>
</dbReference>
<evidence type="ECO:0000256" key="3">
    <source>
        <dbReference type="ARBA" id="ARBA00022741"/>
    </source>
</evidence>
<feature type="active site" description="Proton donor/acceptor" evidence="6">
    <location>
        <position position="149"/>
    </location>
</feature>
<dbReference type="InterPro" id="IPR000890">
    <property type="entry name" value="Aliphatic_acid_kin_short-chain"/>
</dbReference>
<dbReference type="HAMAP" id="MF_00020">
    <property type="entry name" value="Acetate_kinase"/>
    <property type="match status" value="1"/>
</dbReference>
<dbReference type="EMBL" id="JAYMFF010000003">
    <property type="protein sequence ID" value="MEC4175412.1"/>
    <property type="molecule type" value="Genomic_DNA"/>
</dbReference>
<evidence type="ECO:0000256" key="5">
    <source>
        <dbReference type="ARBA" id="ARBA00022840"/>
    </source>
</evidence>
<comment type="function">
    <text evidence="6">Catalyzes the formation of acetyl phosphate from acetate and ATP. Can also catalyze the reverse reaction.</text>
</comment>
<feature type="binding site" evidence="6">
    <location>
        <position position="7"/>
    </location>
    <ligand>
        <name>Mg(2+)</name>
        <dbReference type="ChEBI" id="CHEBI:18420"/>
    </ligand>
</feature>
<feature type="binding site" evidence="6">
    <location>
        <begin position="332"/>
        <end position="336"/>
    </location>
    <ligand>
        <name>ATP</name>
        <dbReference type="ChEBI" id="CHEBI:30616"/>
    </ligand>
</feature>
<evidence type="ECO:0000313" key="8">
    <source>
        <dbReference type="EMBL" id="MEC4175412.1"/>
    </source>
</evidence>
<evidence type="ECO:0000256" key="1">
    <source>
        <dbReference type="ARBA" id="ARBA00008748"/>
    </source>
</evidence>